<sequence>MSKPTTVREYFEQLPDPARETATRIRELARETVPDAEEQLKWGNPAWVHPGTMILFVLSTHARHANAVFTPSTREAFAERLTGFETGKGSVKLPYDAPVPTDLLREMMLYRLREYEDDGVTWR</sequence>
<organism evidence="2 3">
    <name type="scientific">Brachybacterium endophyticum</name>
    <dbReference type="NCBI Taxonomy" id="2182385"/>
    <lineage>
        <taxon>Bacteria</taxon>
        <taxon>Bacillati</taxon>
        <taxon>Actinomycetota</taxon>
        <taxon>Actinomycetes</taxon>
        <taxon>Micrococcales</taxon>
        <taxon>Dermabacteraceae</taxon>
        <taxon>Brachybacterium</taxon>
    </lineage>
</organism>
<protein>
    <recommendedName>
        <fullName evidence="1">YdhG-like domain-containing protein</fullName>
    </recommendedName>
</protein>
<accession>A0A2U2RI40</accession>
<dbReference type="AlphaFoldDB" id="A0A2U2RI40"/>
<dbReference type="InterPro" id="IPR014922">
    <property type="entry name" value="YdhG-like"/>
</dbReference>
<dbReference type="Gene3D" id="3.90.1150.200">
    <property type="match status" value="1"/>
</dbReference>
<reference evidence="2 3" key="1">
    <citation type="submission" date="2018-05" db="EMBL/GenBank/DDBJ databases">
        <title>Brachybacterium sp. M1HQ-2T, whole genome shotgun sequence.</title>
        <authorList>
            <person name="Tuo L."/>
        </authorList>
    </citation>
    <scope>NUCLEOTIDE SEQUENCE [LARGE SCALE GENOMIC DNA]</scope>
    <source>
        <strain evidence="2 3">M1HQ-2</strain>
    </source>
</reference>
<feature type="domain" description="YdhG-like" evidence="1">
    <location>
        <begin position="19"/>
        <end position="108"/>
    </location>
</feature>
<dbReference type="OrthoDB" id="3236524at2"/>
<evidence type="ECO:0000313" key="2">
    <source>
        <dbReference type="EMBL" id="PWH05543.1"/>
    </source>
</evidence>
<name>A0A2U2RI40_9MICO</name>
<gene>
    <name evidence="2" type="ORF">DEO23_13350</name>
</gene>
<dbReference type="EMBL" id="QFKX01000005">
    <property type="protein sequence ID" value="PWH05543.1"/>
    <property type="molecule type" value="Genomic_DNA"/>
</dbReference>
<dbReference type="Proteomes" id="UP000245590">
    <property type="component" value="Unassembled WGS sequence"/>
</dbReference>
<evidence type="ECO:0000259" key="1">
    <source>
        <dbReference type="Pfam" id="PF08818"/>
    </source>
</evidence>
<proteinExistence type="predicted"/>
<comment type="caution">
    <text evidence="2">The sequence shown here is derived from an EMBL/GenBank/DDBJ whole genome shotgun (WGS) entry which is preliminary data.</text>
</comment>
<dbReference type="Pfam" id="PF08818">
    <property type="entry name" value="DUF1801"/>
    <property type="match status" value="1"/>
</dbReference>
<evidence type="ECO:0000313" key="3">
    <source>
        <dbReference type="Proteomes" id="UP000245590"/>
    </source>
</evidence>
<dbReference type="RefSeq" id="WP_109276507.1">
    <property type="nucleotide sequence ID" value="NZ_QFKX01000005.1"/>
</dbReference>
<keyword evidence="3" id="KW-1185">Reference proteome</keyword>
<dbReference type="SUPFAM" id="SSF159888">
    <property type="entry name" value="YdhG-like"/>
    <property type="match status" value="1"/>
</dbReference>